<proteinExistence type="predicted"/>
<dbReference type="AlphaFoldDB" id="A0A7E4WE86"/>
<keyword evidence="1" id="KW-1185">Reference proteome</keyword>
<accession>A0A7E4WE86</accession>
<evidence type="ECO:0000313" key="1">
    <source>
        <dbReference type="Proteomes" id="UP000492821"/>
    </source>
</evidence>
<reference evidence="2" key="2">
    <citation type="submission" date="2020-10" db="UniProtKB">
        <authorList>
            <consortium name="WormBaseParasite"/>
        </authorList>
    </citation>
    <scope>IDENTIFICATION</scope>
</reference>
<dbReference type="WBParaSite" id="Pan_g9829.t1">
    <property type="protein sequence ID" value="Pan_g9829.t1"/>
    <property type="gene ID" value="Pan_g9829"/>
</dbReference>
<organism evidence="1 2">
    <name type="scientific">Panagrellus redivivus</name>
    <name type="common">Microworm</name>
    <dbReference type="NCBI Taxonomy" id="6233"/>
    <lineage>
        <taxon>Eukaryota</taxon>
        <taxon>Metazoa</taxon>
        <taxon>Ecdysozoa</taxon>
        <taxon>Nematoda</taxon>
        <taxon>Chromadorea</taxon>
        <taxon>Rhabditida</taxon>
        <taxon>Tylenchina</taxon>
        <taxon>Panagrolaimomorpha</taxon>
        <taxon>Panagrolaimoidea</taxon>
        <taxon>Panagrolaimidae</taxon>
        <taxon>Panagrellus</taxon>
    </lineage>
</organism>
<dbReference type="Proteomes" id="UP000492821">
    <property type="component" value="Unassembled WGS sequence"/>
</dbReference>
<protein>
    <submittedName>
        <fullName evidence="2">Mitochondrial ATP synthase regulatory component factor B</fullName>
    </submittedName>
</protein>
<reference evidence="1" key="1">
    <citation type="journal article" date="2013" name="Genetics">
        <title>The draft genome and transcriptome of Panagrellus redivivus are shaped by the harsh demands of a free-living lifestyle.</title>
        <authorList>
            <person name="Srinivasan J."/>
            <person name="Dillman A.R."/>
            <person name="Macchietto M.G."/>
            <person name="Heikkinen L."/>
            <person name="Lakso M."/>
            <person name="Fracchia K.M."/>
            <person name="Antoshechkin I."/>
            <person name="Mortazavi A."/>
            <person name="Wong G."/>
            <person name="Sternberg P.W."/>
        </authorList>
    </citation>
    <scope>NUCLEOTIDE SEQUENCE [LARGE SCALE GENOMIC DNA]</scope>
    <source>
        <strain evidence="1">MT8872</strain>
    </source>
</reference>
<evidence type="ECO:0000313" key="2">
    <source>
        <dbReference type="WBParaSite" id="Pan_g9829.t1"/>
    </source>
</evidence>
<sequence>MPYPLAKLAYGLRSRLSELATPSERYRLQVAAGDPSICPPNRQSTVATFKLHSSFQKRKRGLQWLWQWKGRPIDPKSNNRVLCCDIELSLNGANVEKSRFEDFEYIVARPSELQLTKCFLSMPLFAVLSKLTYRSVKNLYIYDNTNDYYNLNLAQLVNFFPQLESIRVSECGVSETWVADLLKLNQNRLMKLELGGKSGARVSFALDSFMSFLSKQQPGFVLGISEVKPVFYPSLEEVLQNGGLLRVNRRQEPKNHNVTRVNISGVDVYETWYLPEQS</sequence>
<name>A0A7E4WE86_PANRE</name>